<keyword evidence="2" id="KW-1185">Reference proteome</keyword>
<protein>
    <submittedName>
        <fullName evidence="1">Uncharacterized protein</fullName>
    </submittedName>
</protein>
<proteinExistence type="predicted"/>
<reference evidence="2" key="1">
    <citation type="submission" date="2017-02" db="EMBL/GenBank/DDBJ databases">
        <authorList>
            <person name="Daims H."/>
        </authorList>
    </citation>
    <scope>NUCLEOTIDE SEQUENCE [LARGE SCALE GENOMIC DNA]</scope>
</reference>
<evidence type="ECO:0000313" key="1">
    <source>
        <dbReference type="EMBL" id="SJM89128.1"/>
    </source>
</evidence>
<dbReference type="EMBL" id="FUKJ01000006">
    <property type="protein sequence ID" value="SJM89128.1"/>
    <property type="molecule type" value="Genomic_DNA"/>
</dbReference>
<dbReference type="Proteomes" id="UP000195442">
    <property type="component" value="Unassembled WGS sequence"/>
</dbReference>
<evidence type="ECO:0000313" key="2">
    <source>
        <dbReference type="Proteomes" id="UP000195442"/>
    </source>
</evidence>
<organism evidence="1 2">
    <name type="scientific">Crenothrix polyspora</name>
    <dbReference type="NCBI Taxonomy" id="360316"/>
    <lineage>
        <taxon>Bacteria</taxon>
        <taxon>Pseudomonadati</taxon>
        <taxon>Pseudomonadota</taxon>
        <taxon>Gammaproteobacteria</taxon>
        <taxon>Methylococcales</taxon>
        <taxon>Crenotrichaceae</taxon>
        <taxon>Crenothrix</taxon>
    </lineage>
</organism>
<gene>
    <name evidence="1" type="ORF">CRENPOLYSF2_1030011</name>
</gene>
<dbReference type="RefSeq" id="WP_087145488.1">
    <property type="nucleotide sequence ID" value="NZ_FUKJ01000006.1"/>
</dbReference>
<accession>A0A1R4GYT4</accession>
<dbReference type="OrthoDB" id="5297245at2"/>
<sequence length="71" mass="8029">MKNTQDTEQELLPEYNFDYSKAKINRFAPKKSPITVTLDADIAEVFKDSEAVNRALRAILSVLPNSRPYVG</sequence>
<name>A0A1R4GYT4_9GAMM</name>
<dbReference type="AlphaFoldDB" id="A0A1R4GYT4"/>